<name>A0A4Z2FIB1_9TELE</name>
<dbReference type="EMBL" id="SRLO01001183">
    <property type="protein sequence ID" value="TNN40504.1"/>
    <property type="molecule type" value="Genomic_DNA"/>
</dbReference>
<dbReference type="AlphaFoldDB" id="A0A4Z2FIB1"/>
<comment type="caution">
    <text evidence="1">The sequence shown here is derived from an EMBL/GenBank/DDBJ whole genome shotgun (WGS) entry which is preliminary data.</text>
</comment>
<reference evidence="1 2" key="1">
    <citation type="submission" date="2019-03" db="EMBL/GenBank/DDBJ databases">
        <title>First draft genome of Liparis tanakae, snailfish: a comprehensive survey of snailfish specific genes.</title>
        <authorList>
            <person name="Kim W."/>
            <person name="Song I."/>
            <person name="Jeong J.-H."/>
            <person name="Kim D."/>
            <person name="Kim S."/>
            <person name="Ryu S."/>
            <person name="Song J.Y."/>
            <person name="Lee S.K."/>
        </authorList>
    </citation>
    <scope>NUCLEOTIDE SEQUENCE [LARGE SCALE GENOMIC DNA]</scope>
    <source>
        <tissue evidence="1">Muscle</tissue>
    </source>
</reference>
<dbReference type="Proteomes" id="UP000314294">
    <property type="component" value="Unassembled WGS sequence"/>
</dbReference>
<organism evidence="1 2">
    <name type="scientific">Liparis tanakae</name>
    <name type="common">Tanaka's snailfish</name>
    <dbReference type="NCBI Taxonomy" id="230148"/>
    <lineage>
        <taxon>Eukaryota</taxon>
        <taxon>Metazoa</taxon>
        <taxon>Chordata</taxon>
        <taxon>Craniata</taxon>
        <taxon>Vertebrata</taxon>
        <taxon>Euteleostomi</taxon>
        <taxon>Actinopterygii</taxon>
        <taxon>Neopterygii</taxon>
        <taxon>Teleostei</taxon>
        <taxon>Neoteleostei</taxon>
        <taxon>Acanthomorphata</taxon>
        <taxon>Eupercaria</taxon>
        <taxon>Perciformes</taxon>
        <taxon>Cottioidei</taxon>
        <taxon>Cottales</taxon>
        <taxon>Liparidae</taxon>
        <taxon>Liparis</taxon>
    </lineage>
</organism>
<sequence>MVRPITGVAVSRIGVIVFVAWMAAGRPGGYPATAEETCHETLSKCYRKSVGEILIGMSFFKRLTNGECVRRLLASVVPVWIDRCRAERWWRVEGGSRMELLDLGKGRGVASRTHAAGNV</sequence>
<proteinExistence type="predicted"/>
<protein>
    <submittedName>
        <fullName evidence="1">Uncharacterized protein</fullName>
    </submittedName>
</protein>
<keyword evidence="2" id="KW-1185">Reference proteome</keyword>
<evidence type="ECO:0000313" key="1">
    <source>
        <dbReference type="EMBL" id="TNN40504.1"/>
    </source>
</evidence>
<accession>A0A4Z2FIB1</accession>
<evidence type="ECO:0000313" key="2">
    <source>
        <dbReference type="Proteomes" id="UP000314294"/>
    </source>
</evidence>
<gene>
    <name evidence="1" type="ORF">EYF80_049324</name>
</gene>